<evidence type="ECO:0000313" key="3">
    <source>
        <dbReference type="Proteomes" id="UP000822688"/>
    </source>
</evidence>
<evidence type="ECO:0000256" key="1">
    <source>
        <dbReference type="SAM" id="MobiDB-lite"/>
    </source>
</evidence>
<feature type="compositionally biased region" description="Gly residues" evidence="1">
    <location>
        <begin position="71"/>
        <end position="88"/>
    </location>
</feature>
<feature type="region of interest" description="Disordered" evidence="1">
    <location>
        <begin position="67"/>
        <end position="106"/>
    </location>
</feature>
<reference evidence="2" key="1">
    <citation type="submission" date="2020-06" db="EMBL/GenBank/DDBJ databases">
        <title>WGS assembly of Ceratodon purpureus strain R40.</title>
        <authorList>
            <person name="Carey S.B."/>
            <person name="Jenkins J."/>
            <person name="Shu S."/>
            <person name="Lovell J.T."/>
            <person name="Sreedasyam A."/>
            <person name="Maumus F."/>
            <person name="Tiley G.P."/>
            <person name="Fernandez-Pozo N."/>
            <person name="Barry K."/>
            <person name="Chen C."/>
            <person name="Wang M."/>
            <person name="Lipzen A."/>
            <person name="Daum C."/>
            <person name="Saski C.A."/>
            <person name="Payton A.C."/>
            <person name="Mcbreen J.C."/>
            <person name="Conrad R.E."/>
            <person name="Kollar L.M."/>
            <person name="Olsson S."/>
            <person name="Huttunen S."/>
            <person name="Landis J.B."/>
            <person name="Wickett N.J."/>
            <person name="Johnson M.G."/>
            <person name="Rensing S.A."/>
            <person name="Grimwood J."/>
            <person name="Schmutz J."/>
            <person name="Mcdaniel S.F."/>
        </authorList>
    </citation>
    <scope>NUCLEOTIDE SEQUENCE</scope>
    <source>
        <strain evidence="2">R40</strain>
    </source>
</reference>
<sequence length="106" mass="11592">MVDERYHIPRLLLSGKQFRRLLVTAPLLETFSVARVAPTSNPTSRVVISNLCSRVWLTLVERSRGEAEVGRLGGGGRTEGRLGGGGPGQTSLGPTHRRNNLRYHSS</sequence>
<evidence type="ECO:0000313" key="2">
    <source>
        <dbReference type="EMBL" id="KAG0561339.1"/>
    </source>
</evidence>
<protein>
    <submittedName>
        <fullName evidence="2">Uncharacterized protein</fullName>
    </submittedName>
</protein>
<dbReference type="Proteomes" id="UP000822688">
    <property type="component" value="Chromosome 9"/>
</dbReference>
<dbReference type="EMBL" id="CM026430">
    <property type="protein sequence ID" value="KAG0561339.1"/>
    <property type="molecule type" value="Genomic_DNA"/>
</dbReference>
<accession>A0A8T0GSJ7</accession>
<comment type="caution">
    <text evidence="2">The sequence shown here is derived from an EMBL/GenBank/DDBJ whole genome shotgun (WGS) entry which is preliminary data.</text>
</comment>
<gene>
    <name evidence="2" type="ORF">KC19_9G056800</name>
</gene>
<name>A0A8T0GSJ7_CERPU</name>
<feature type="compositionally biased region" description="Basic residues" evidence="1">
    <location>
        <begin position="95"/>
        <end position="106"/>
    </location>
</feature>
<proteinExistence type="predicted"/>
<organism evidence="2 3">
    <name type="scientific">Ceratodon purpureus</name>
    <name type="common">Fire moss</name>
    <name type="synonym">Dicranum purpureum</name>
    <dbReference type="NCBI Taxonomy" id="3225"/>
    <lineage>
        <taxon>Eukaryota</taxon>
        <taxon>Viridiplantae</taxon>
        <taxon>Streptophyta</taxon>
        <taxon>Embryophyta</taxon>
        <taxon>Bryophyta</taxon>
        <taxon>Bryophytina</taxon>
        <taxon>Bryopsida</taxon>
        <taxon>Dicranidae</taxon>
        <taxon>Pseudoditrichales</taxon>
        <taxon>Ditrichaceae</taxon>
        <taxon>Ceratodon</taxon>
    </lineage>
</organism>
<dbReference type="AlphaFoldDB" id="A0A8T0GSJ7"/>
<keyword evidence="3" id="KW-1185">Reference proteome</keyword>